<dbReference type="EMBL" id="SNRY01010340">
    <property type="protein sequence ID" value="KAA6305886.1"/>
    <property type="molecule type" value="Genomic_DNA"/>
</dbReference>
<dbReference type="AlphaFoldDB" id="A0A5J4P8X5"/>
<feature type="non-terminal residue" evidence="2">
    <location>
        <position position="128"/>
    </location>
</feature>
<comment type="caution">
    <text evidence="2">The sequence shown here is derived from an EMBL/GenBank/DDBJ whole genome shotgun (WGS) entry which is preliminary data.</text>
</comment>
<reference evidence="2" key="1">
    <citation type="submission" date="2019-03" db="EMBL/GenBank/DDBJ databases">
        <title>Single cell metagenomics reveals metabolic interactions within the superorganism composed of flagellate Streblomastix strix and complex community of Bacteroidetes bacteria on its surface.</title>
        <authorList>
            <person name="Treitli S.C."/>
            <person name="Kolisko M."/>
            <person name="Husnik F."/>
            <person name="Keeling P."/>
            <person name="Hampl V."/>
        </authorList>
    </citation>
    <scope>NUCLEOTIDE SEQUENCE</scope>
    <source>
        <strain evidence="2">STM</strain>
    </source>
</reference>
<keyword evidence="1" id="KW-1133">Transmembrane helix</keyword>
<sequence>MYYSFSLLIVCFSFNTAKFNSMVVSVPEVFISSSSKADIISPLFCINDFCLSSLVVLDSSTIVRDSSLILANVSTIARVVCVVFALFILNRYHNIFLIHLNRVIFLTVSKFKDNLFNSAIKCVSTSHK</sequence>
<feature type="transmembrane region" description="Helical" evidence="1">
    <location>
        <begin position="69"/>
        <end position="89"/>
    </location>
</feature>
<protein>
    <submittedName>
        <fullName evidence="2">Uncharacterized protein</fullName>
    </submittedName>
</protein>
<evidence type="ECO:0000313" key="2">
    <source>
        <dbReference type="EMBL" id="KAA6305886.1"/>
    </source>
</evidence>
<keyword evidence="1" id="KW-0812">Transmembrane</keyword>
<name>A0A5J4P8X5_9ZZZZ</name>
<gene>
    <name evidence="2" type="ORF">EZS27_042459</name>
</gene>
<keyword evidence="1" id="KW-0472">Membrane</keyword>
<accession>A0A5J4P8X5</accession>
<organism evidence="2">
    <name type="scientific">termite gut metagenome</name>
    <dbReference type="NCBI Taxonomy" id="433724"/>
    <lineage>
        <taxon>unclassified sequences</taxon>
        <taxon>metagenomes</taxon>
        <taxon>organismal metagenomes</taxon>
    </lineage>
</organism>
<proteinExistence type="predicted"/>
<evidence type="ECO:0000256" key="1">
    <source>
        <dbReference type="SAM" id="Phobius"/>
    </source>
</evidence>